<evidence type="ECO:0000313" key="6">
    <source>
        <dbReference type="EMBL" id="HIU29101.1"/>
    </source>
</evidence>
<dbReference type="GO" id="GO:0003723">
    <property type="term" value="F:RNA binding"/>
    <property type="evidence" value="ECO:0007669"/>
    <property type="project" value="InterPro"/>
</dbReference>
<dbReference type="EMBL" id="DVMM01000046">
    <property type="protein sequence ID" value="HIU29101.1"/>
    <property type="molecule type" value="Genomic_DNA"/>
</dbReference>
<dbReference type="SUPFAM" id="SSF55120">
    <property type="entry name" value="Pseudouridine synthase"/>
    <property type="match status" value="1"/>
</dbReference>
<keyword evidence="3 4" id="KW-0413">Isomerase</keyword>
<evidence type="ECO:0000259" key="5">
    <source>
        <dbReference type="Pfam" id="PF01416"/>
    </source>
</evidence>
<dbReference type="GO" id="GO:0031119">
    <property type="term" value="P:tRNA pseudouridine synthesis"/>
    <property type="evidence" value="ECO:0007669"/>
    <property type="project" value="TreeGrafter"/>
</dbReference>
<evidence type="ECO:0000256" key="2">
    <source>
        <dbReference type="ARBA" id="ARBA00022694"/>
    </source>
</evidence>
<organism evidence="6 7">
    <name type="scientific">Candidatus Egerieisoma faecipullorum</name>
    <dbReference type="NCBI Taxonomy" id="2840963"/>
    <lineage>
        <taxon>Bacteria</taxon>
        <taxon>Bacillati</taxon>
        <taxon>Bacillota</taxon>
        <taxon>Clostridia</taxon>
        <taxon>Eubacteriales</taxon>
        <taxon>Clostridiaceae</taxon>
        <taxon>Clostridiaceae incertae sedis</taxon>
        <taxon>Candidatus Egerieisoma</taxon>
    </lineage>
</organism>
<dbReference type="PANTHER" id="PTHR11142:SF0">
    <property type="entry name" value="TRNA PSEUDOURIDINE SYNTHASE-LIKE 1"/>
    <property type="match status" value="1"/>
</dbReference>
<reference evidence="6" key="1">
    <citation type="submission" date="2020-10" db="EMBL/GenBank/DDBJ databases">
        <authorList>
            <person name="Gilroy R."/>
        </authorList>
    </citation>
    <scope>NUCLEOTIDE SEQUENCE</scope>
    <source>
        <strain evidence="6">CHK195-4489</strain>
    </source>
</reference>
<comment type="similarity">
    <text evidence="1 4">Belongs to the tRNA pseudouridine synthase TruA family.</text>
</comment>
<dbReference type="Gene3D" id="3.30.70.660">
    <property type="entry name" value="Pseudouridine synthase I, catalytic domain, C-terminal subdomain"/>
    <property type="match status" value="1"/>
</dbReference>
<dbReference type="Proteomes" id="UP000824089">
    <property type="component" value="Unassembled WGS sequence"/>
</dbReference>
<dbReference type="PANTHER" id="PTHR11142">
    <property type="entry name" value="PSEUDOURIDYLATE SYNTHASE"/>
    <property type="match status" value="1"/>
</dbReference>
<dbReference type="InterPro" id="IPR020095">
    <property type="entry name" value="PsdUridine_synth_TruA_C"/>
</dbReference>
<evidence type="ECO:0000256" key="4">
    <source>
        <dbReference type="RuleBase" id="RU003792"/>
    </source>
</evidence>
<evidence type="ECO:0000313" key="7">
    <source>
        <dbReference type="Proteomes" id="UP000824089"/>
    </source>
</evidence>
<proteinExistence type="inferred from homology"/>
<dbReference type="InterPro" id="IPR020097">
    <property type="entry name" value="PsdUridine_synth_TruA_a/b_dom"/>
</dbReference>
<dbReference type="EC" id="5.4.99.12" evidence="4"/>
<keyword evidence="2 4" id="KW-0819">tRNA processing</keyword>
<dbReference type="GO" id="GO:0160147">
    <property type="term" value="F:tRNA pseudouridine(38-40) synthase activity"/>
    <property type="evidence" value="ECO:0007669"/>
    <property type="project" value="UniProtKB-EC"/>
</dbReference>
<accession>A0A9D1I643</accession>
<reference evidence="6" key="2">
    <citation type="journal article" date="2021" name="PeerJ">
        <title>Extensive microbial diversity within the chicken gut microbiome revealed by metagenomics and culture.</title>
        <authorList>
            <person name="Gilroy R."/>
            <person name="Ravi A."/>
            <person name="Getino M."/>
            <person name="Pursley I."/>
            <person name="Horton D.L."/>
            <person name="Alikhan N.F."/>
            <person name="Baker D."/>
            <person name="Gharbi K."/>
            <person name="Hall N."/>
            <person name="Watson M."/>
            <person name="Adriaenssens E.M."/>
            <person name="Foster-Nyarko E."/>
            <person name="Jarju S."/>
            <person name="Secka A."/>
            <person name="Antonio M."/>
            <person name="Oren A."/>
            <person name="Chaudhuri R.R."/>
            <person name="La Ragione R."/>
            <person name="Hildebrand F."/>
            <person name="Pallen M.J."/>
        </authorList>
    </citation>
    <scope>NUCLEOTIDE SEQUENCE</scope>
    <source>
        <strain evidence="6">CHK195-4489</strain>
    </source>
</reference>
<evidence type="ECO:0000256" key="1">
    <source>
        <dbReference type="ARBA" id="ARBA00009375"/>
    </source>
</evidence>
<feature type="domain" description="Pseudouridine synthase I TruA alpha/beta" evidence="5">
    <location>
        <begin position="27"/>
        <end position="129"/>
    </location>
</feature>
<dbReference type="InterPro" id="IPR001406">
    <property type="entry name" value="PsdUridine_synth_TruA"/>
</dbReference>
<dbReference type="InterPro" id="IPR020103">
    <property type="entry name" value="PsdUridine_synth_cat_dom_sf"/>
</dbReference>
<sequence>MLQNRAWNAARKQPLPAEELLLRANEACRYFIGTHDFTAFKASGGLAKTTVRTILSARVSAFPENLFYLEICGDGFLYNMVRIIAGTVVGVIEGRFEPRQIEEMLLLRERKRAGMTAPPHGLYLYKVSY</sequence>
<dbReference type="AlphaFoldDB" id="A0A9D1I643"/>
<evidence type="ECO:0000256" key="3">
    <source>
        <dbReference type="ARBA" id="ARBA00023235"/>
    </source>
</evidence>
<dbReference type="Pfam" id="PF01416">
    <property type="entry name" value="PseudoU_synth_1"/>
    <property type="match status" value="1"/>
</dbReference>
<name>A0A9D1I643_9CLOT</name>
<comment type="caution">
    <text evidence="6">The sequence shown here is derived from an EMBL/GenBank/DDBJ whole genome shotgun (WGS) entry which is preliminary data.</text>
</comment>
<comment type="catalytic activity">
    <reaction evidence="4">
        <text>uridine(38/39/40) in tRNA = pseudouridine(38/39/40) in tRNA</text>
        <dbReference type="Rhea" id="RHEA:22376"/>
        <dbReference type="Rhea" id="RHEA-COMP:10085"/>
        <dbReference type="Rhea" id="RHEA-COMP:10087"/>
        <dbReference type="ChEBI" id="CHEBI:65314"/>
        <dbReference type="ChEBI" id="CHEBI:65315"/>
        <dbReference type="EC" id="5.4.99.12"/>
    </reaction>
</comment>
<gene>
    <name evidence="6" type="ORF">IAD50_02265</name>
</gene>
<protein>
    <recommendedName>
        <fullName evidence="4">tRNA pseudouridine synthase</fullName>
        <ecNumber evidence="4">5.4.99.12</ecNumber>
    </recommendedName>
</protein>